<dbReference type="RefSeq" id="WP_377026304.1">
    <property type="nucleotide sequence ID" value="NZ_JBHLTS010000079.1"/>
</dbReference>
<gene>
    <name evidence="1" type="ORF">ACFFGT_30525</name>
</gene>
<reference evidence="1 2" key="1">
    <citation type="submission" date="2024-09" db="EMBL/GenBank/DDBJ databases">
        <authorList>
            <person name="Sun Q."/>
            <person name="Mori K."/>
        </authorList>
    </citation>
    <scope>NUCLEOTIDE SEQUENCE [LARGE SCALE GENOMIC DNA]</scope>
    <source>
        <strain evidence="1 2">NCAIM B.02415</strain>
    </source>
</reference>
<dbReference type="EMBL" id="JBHLTS010000079">
    <property type="protein sequence ID" value="MFC0518589.1"/>
    <property type="molecule type" value="Genomic_DNA"/>
</dbReference>
<keyword evidence="2" id="KW-1185">Reference proteome</keyword>
<sequence length="61" mass="7055">MMLTKEEVLKTVNDLPGEFSFEEILDRLMLLNKIDIGIEQSNKSETLSTEEAKENLAKWLK</sequence>
<dbReference type="Proteomes" id="UP001589828">
    <property type="component" value="Unassembled WGS sequence"/>
</dbReference>
<proteinExistence type="predicted"/>
<evidence type="ECO:0000313" key="2">
    <source>
        <dbReference type="Proteomes" id="UP001589828"/>
    </source>
</evidence>
<name>A0ABV6LGJ9_9SPHI</name>
<evidence type="ECO:0000313" key="1">
    <source>
        <dbReference type="EMBL" id="MFC0518589.1"/>
    </source>
</evidence>
<comment type="caution">
    <text evidence="1">The sequence shown here is derived from an EMBL/GenBank/DDBJ whole genome shotgun (WGS) entry which is preliminary data.</text>
</comment>
<protein>
    <submittedName>
        <fullName evidence="1">Uncharacterized protein</fullName>
    </submittedName>
</protein>
<organism evidence="1 2">
    <name type="scientific">Mucilaginibacter angelicae</name>
    <dbReference type="NCBI Taxonomy" id="869718"/>
    <lineage>
        <taxon>Bacteria</taxon>
        <taxon>Pseudomonadati</taxon>
        <taxon>Bacteroidota</taxon>
        <taxon>Sphingobacteriia</taxon>
        <taxon>Sphingobacteriales</taxon>
        <taxon>Sphingobacteriaceae</taxon>
        <taxon>Mucilaginibacter</taxon>
    </lineage>
</organism>
<accession>A0ABV6LGJ9</accession>